<comment type="subcellular location">
    <subcellularLocation>
        <location evidence="1">Cytoplasm</location>
        <location evidence="1">Cytoskeleton</location>
        <location evidence="1">Cilium axoneme</location>
    </subcellularLocation>
</comment>
<organism evidence="7 8">
    <name type="scientific">Pararge aegeria aegeria</name>
    <dbReference type="NCBI Taxonomy" id="348720"/>
    <lineage>
        <taxon>Eukaryota</taxon>
        <taxon>Metazoa</taxon>
        <taxon>Ecdysozoa</taxon>
        <taxon>Arthropoda</taxon>
        <taxon>Hexapoda</taxon>
        <taxon>Insecta</taxon>
        <taxon>Pterygota</taxon>
        <taxon>Neoptera</taxon>
        <taxon>Endopterygota</taxon>
        <taxon>Lepidoptera</taxon>
        <taxon>Glossata</taxon>
        <taxon>Ditrysia</taxon>
        <taxon>Papilionoidea</taxon>
        <taxon>Nymphalidae</taxon>
        <taxon>Satyrinae</taxon>
        <taxon>Satyrini</taxon>
        <taxon>Parargina</taxon>
        <taxon>Pararge</taxon>
    </lineage>
</organism>
<keyword evidence="8" id="KW-1185">Reference proteome</keyword>
<evidence type="ECO:0000313" key="7">
    <source>
        <dbReference type="EMBL" id="CAH2215916.1"/>
    </source>
</evidence>
<comment type="caution">
    <text evidence="7">The sequence shown here is derived from an EMBL/GenBank/DDBJ whole genome shotgun (WGS) entry which is preliminary data.</text>
</comment>
<dbReference type="EMBL" id="CAKXAJ010013352">
    <property type="protein sequence ID" value="CAH2215916.1"/>
    <property type="molecule type" value="Genomic_DNA"/>
</dbReference>
<dbReference type="PANTHER" id="PTHR22146:SF8">
    <property type="entry name" value="PROTEIN FAM166B"/>
    <property type="match status" value="1"/>
</dbReference>
<gene>
    <name evidence="7" type="primary">jg7420</name>
    <name evidence="7" type="ORF">PAEG_LOCUS3995</name>
</gene>
<evidence type="ECO:0000259" key="6">
    <source>
        <dbReference type="Pfam" id="PF10629"/>
    </source>
</evidence>
<comment type="similarity">
    <text evidence="5">Belongs to the CIMIP2 family.</text>
</comment>
<keyword evidence="3" id="KW-0206">Cytoskeleton</keyword>
<evidence type="ECO:0000256" key="1">
    <source>
        <dbReference type="ARBA" id="ARBA00004430"/>
    </source>
</evidence>
<dbReference type="OrthoDB" id="2019884at2759"/>
<dbReference type="AlphaFoldDB" id="A0A8S4QMZ5"/>
<keyword evidence="4" id="KW-0966">Cell projection</keyword>
<protein>
    <submittedName>
        <fullName evidence="7">Jg7420 protein</fullName>
    </submittedName>
</protein>
<evidence type="ECO:0000256" key="5">
    <source>
        <dbReference type="ARBA" id="ARBA00035661"/>
    </source>
</evidence>
<proteinExistence type="inferred from homology"/>
<keyword evidence="2" id="KW-0963">Cytoplasm</keyword>
<evidence type="ECO:0000256" key="4">
    <source>
        <dbReference type="ARBA" id="ARBA00023273"/>
    </source>
</evidence>
<dbReference type="InterPro" id="IPR018902">
    <property type="entry name" value="CMI2A-C-like_dom"/>
</dbReference>
<name>A0A8S4QMZ5_9NEOP</name>
<sequence length="103" mass="11776">MCVVSVKENIASYTGHCPEYKYRIGDTYGSTTHKILLDPSVSHSERLVLSDRTADDFQIFRPPRTDIDVVNARFRNGDPVYKHPMIPGYEGKCYKVDCFTSRV</sequence>
<dbReference type="PANTHER" id="PTHR22146">
    <property type="entry name" value="CAT EYE SYNDROME CRITICAL REGION PROTEIN 6"/>
    <property type="match status" value="1"/>
</dbReference>
<evidence type="ECO:0000256" key="2">
    <source>
        <dbReference type="ARBA" id="ARBA00022490"/>
    </source>
</evidence>
<evidence type="ECO:0000256" key="3">
    <source>
        <dbReference type="ARBA" id="ARBA00023212"/>
    </source>
</evidence>
<dbReference type="GO" id="GO:0015630">
    <property type="term" value="C:microtubule cytoskeleton"/>
    <property type="evidence" value="ECO:0007669"/>
    <property type="project" value="UniProtKB-ARBA"/>
</dbReference>
<dbReference type="Proteomes" id="UP000838756">
    <property type="component" value="Unassembled WGS sequence"/>
</dbReference>
<dbReference type="Pfam" id="PF10629">
    <property type="entry name" value="CMI2B-like"/>
    <property type="match status" value="1"/>
</dbReference>
<evidence type="ECO:0000313" key="8">
    <source>
        <dbReference type="Proteomes" id="UP000838756"/>
    </source>
</evidence>
<dbReference type="GO" id="GO:0005930">
    <property type="term" value="C:axoneme"/>
    <property type="evidence" value="ECO:0007669"/>
    <property type="project" value="UniProtKB-SubCell"/>
</dbReference>
<reference evidence="7" key="1">
    <citation type="submission" date="2022-03" db="EMBL/GenBank/DDBJ databases">
        <authorList>
            <person name="Lindestad O."/>
        </authorList>
    </citation>
    <scope>NUCLEOTIDE SEQUENCE</scope>
</reference>
<accession>A0A8S4QMZ5</accession>
<feature type="domain" description="Ciliary microtubule inner protein 2A-C-like" evidence="6">
    <location>
        <begin position="11"/>
        <end position="38"/>
    </location>
</feature>